<evidence type="ECO:0000256" key="1">
    <source>
        <dbReference type="ARBA" id="ARBA00008069"/>
    </source>
</evidence>
<dbReference type="PATRIC" id="fig|1618337.4.peg.201"/>
<proteinExistence type="inferred from homology"/>
<dbReference type="STRING" id="1618337.UT28_C0001G0204"/>
<evidence type="ECO:0000256" key="2">
    <source>
        <dbReference type="ARBA" id="ARBA00022598"/>
    </source>
</evidence>
<evidence type="ECO:0000256" key="3">
    <source>
        <dbReference type="ARBA" id="ARBA00022741"/>
    </source>
</evidence>
<evidence type="ECO:0000256" key="6">
    <source>
        <dbReference type="ARBA" id="ARBA00047407"/>
    </source>
</evidence>
<dbReference type="InterPro" id="IPR000120">
    <property type="entry name" value="Amidase"/>
</dbReference>
<accession>A0A0G4B360</accession>
<dbReference type="Proteomes" id="UP000035648">
    <property type="component" value="Chromosome"/>
</dbReference>
<evidence type="ECO:0000313" key="10">
    <source>
        <dbReference type="Proteomes" id="UP000035648"/>
    </source>
</evidence>
<dbReference type="HAMAP" id="MF_00120">
    <property type="entry name" value="GatA"/>
    <property type="match status" value="1"/>
</dbReference>
<dbReference type="GO" id="GO:0005524">
    <property type="term" value="F:ATP binding"/>
    <property type="evidence" value="ECO:0007669"/>
    <property type="project" value="UniProtKB-KW"/>
</dbReference>
<keyword evidence="9" id="KW-0808">Transferase</keyword>
<dbReference type="GO" id="GO:0006412">
    <property type="term" value="P:translation"/>
    <property type="evidence" value="ECO:0007669"/>
    <property type="project" value="UniProtKB-UniRule"/>
</dbReference>
<dbReference type="KEGG" id="bbgw:UT28_C0001G0204"/>
<feature type="active site" description="Acyl-ester intermediate" evidence="7">
    <location>
        <position position="180"/>
    </location>
</feature>
<dbReference type="PANTHER" id="PTHR11895:SF151">
    <property type="entry name" value="GLUTAMYL-TRNA(GLN) AMIDOTRANSFERASE SUBUNIT A"/>
    <property type="match status" value="1"/>
</dbReference>
<dbReference type="EC" id="6.3.5.7" evidence="7"/>
<dbReference type="InterPro" id="IPR023631">
    <property type="entry name" value="Amidase_dom"/>
</dbReference>
<dbReference type="Pfam" id="PF01425">
    <property type="entry name" value="Amidase"/>
    <property type="match status" value="1"/>
</dbReference>
<comment type="similarity">
    <text evidence="1 7">Belongs to the amidase family. GatA subfamily.</text>
</comment>
<gene>
    <name evidence="7 9" type="primary">gatA</name>
    <name evidence="9" type="ORF">UT28_C0001G0204</name>
</gene>
<dbReference type="AlphaFoldDB" id="A0A0G4B360"/>
<comment type="catalytic activity">
    <reaction evidence="6 7">
        <text>L-glutamyl-tRNA(Gln) + L-glutamine + ATP + H2O = L-glutaminyl-tRNA(Gln) + L-glutamate + ADP + phosphate + H(+)</text>
        <dbReference type="Rhea" id="RHEA:17521"/>
        <dbReference type="Rhea" id="RHEA-COMP:9681"/>
        <dbReference type="Rhea" id="RHEA-COMP:9684"/>
        <dbReference type="ChEBI" id="CHEBI:15377"/>
        <dbReference type="ChEBI" id="CHEBI:15378"/>
        <dbReference type="ChEBI" id="CHEBI:29985"/>
        <dbReference type="ChEBI" id="CHEBI:30616"/>
        <dbReference type="ChEBI" id="CHEBI:43474"/>
        <dbReference type="ChEBI" id="CHEBI:58359"/>
        <dbReference type="ChEBI" id="CHEBI:78520"/>
        <dbReference type="ChEBI" id="CHEBI:78521"/>
        <dbReference type="ChEBI" id="CHEBI:456216"/>
        <dbReference type="EC" id="6.3.5.7"/>
    </reaction>
</comment>
<keyword evidence="4 7" id="KW-0067">ATP-binding</keyword>
<dbReference type="EMBL" id="CP011213">
    <property type="protein sequence ID" value="AKM82015.1"/>
    <property type="molecule type" value="Genomic_DNA"/>
</dbReference>
<organism evidence="9 10">
    <name type="scientific">Berkelbacteria bacterium GW2011_GWE1_39_12</name>
    <dbReference type="NCBI Taxonomy" id="1618337"/>
    <lineage>
        <taxon>Bacteria</taxon>
        <taxon>Candidatus Berkelbacteria</taxon>
    </lineage>
</organism>
<dbReference type="SUPFAM" id="SSF75304">
    <property type="entry name" value="Amidase signature (AS) enzymes"/>
    <property type="match status" value="1"/>
</dbReference>
<sequence length="483" mass="52400">MSKELYQLTLLEASDLLKNEEITSVELTEAFLRRIENINPKIDAYLEVFTDTALKEAKESDERRRNGATLSEIDGCPIAVKDNLAMEGEKTASASKILENFLPPYNATVISKLKNAGVIILGKTNMDEFAMGSSTENSAFQVTKNPWDSERVPGGSSGGSAAAVAADLCLAALGSDTGGSIRQPASLCGVNGLKPTYGTVSRFGLFAMASSLDQIGPITKTAEDAKLLFGIINGYDEKDSTSLEKELTANNKNINDLRIGIPKEYFAEGLNPEVKKIIDESVESLKKLGAEIVDISLPNAKYALSCYYIIMPVEVSSNMARYDGIKYGFSAKDAENLIDTYFKSRSEALGEEVKRRIMLGTYTSSAGYIGKFYNKAQKVRSLIKQDFDNAFKEVDFILGPVSPTTAFKIGEKSDDPLAMYLSDIYTISVNLAGIPAMSVPAGLVNGLPVGLQVIGPQMSDLDILQLANTFESNRNELPRAQIQ</sequence>
<comment type="subunit">
    <text evidence="7">Heterotrimer of A, B and C subunits.</text>
</comment>
<keyword evidence="2 7" id="KW-0436">Ligase</keyword>
<evidence type="ECO:0000256" key="4">
    <source>
        <dbReference type="ARBA" id="ARBA00022840"/>
    </source>
</evidence>
<dbReference type="InterPro" id="IPR004412">
    <property type="entry name" value="GatA"/>
</dbReference>
<dbReference type="GO" id="GO:0016740">
    <property type="term" value="F:transferase activity"/>
    <property type="evidence" value="ECO:0007669"/>
    <property type="project" value="UniProtKB-KW"/>
</dbReference>
<dbReference type="GO" id="GO:0030956">
    <property type="term" value="C:glutamyl-tRNA(Gln) amidotransferase complex"/>
    <property type="evidence" value="ECO:0007669"/>
    <property type="project" value="InterPro"/>
</dbReference>
<dbReference type="InterPro" id="IPR036928">
    <property type="entry name" value="AS_sf"/>
</dbReference>
<evidence type="ECO:0000313" key="9">
    <source>
        <dbReference type="EMBL" id="AKM82015.1"/>
    </source>
</evidence>
<keyword evidence="3 7" id="KW-0547">Nucleotide-binding</keyword>
<dbReference type="PANTHER" id="PTHR11895">
    <property type="entry name" value="TRANSAMIDASE"/>
    <property type="match status" value="1"/>
</dbReference>
<comment type="function">
    <text evidence="7">Allows the formation of correctly charged Gln-tRNA(Gln) through the transamidation of misacylated Glu-tRNA(Gln) in organisms which lack glutaminyl-tRNA synthetase. The reaction takes place in the presence of glutamine and ATP through an activated gamma-phospho-Glu-tRNA(Gln).</text>
</comment>
<feature type="domain" description="Amidase" evidence="8">
    <location>
        <begin position="26"/>
        <end position="463"/>
    </location>
</feature>
<reference evidence="9 10" key="1">
    <citation type="journal article" date="2015" name="Nature">
        <title>rRNA introns, odd ribosomes, and small enigmatic genomes across a large radiation of phyla.</title>
        <authorList>
            <person name="Brown C.T."/>
            <person name="Hug L.A."/>
            <person name="Thomas B.C."/>
            <person name="Sharon I."/>
            <person name="Castelle C.J."/>
            <person name="Singh A."/>
            <person name="Wilkins M.J."/>
            <person name="Williams K.H."/>
            <person name="Banfield J.F."/>
        </authorList>
    </citation>
    <scope>NUCLEOTIDE SEQUENCE [LARGE SCALE GENOMIC DNA]</scope>
</reference>
<evidence type="ECO:0000259" key="8">
    <source>
        <dbReference type="Pfam" id="PF01425"/>
    </source>
</evidence>
<dbReference type="InterPro" id="IPR020556">
    <property type="entry name" value="Amidase_CS"/>
</dbReference>
<dbReference type="NCBIfam" id="TIGR00132">
    <property type="entry name" value="gatA"/>
    <property type="match status" value="1"/>
</dbReference>
<name>A0A0G4B360_9BACT</name>
<dbReference type="Gene3D" id="3.90.1300.10">
    <property type="entry name" value="Amidase signature (AS) domain"/>
    <property type="match status" value="1"/>
</dbReference>
<evidence type="ECO:0000256" key="5">
    <source>
        <dbReference type="ARBA" id="ARBA00022917"/>
    </source>
</evidence>
<feature type="active site" description="Charge relay system" evidence="7">
    <location>
        <position position="81"/>
    </location>
</feature>
<keyword evidence="5 7" id="KW-0648">Protein biosynthesis</keyword>
<dbReference type="PROSITE" id="PS00571">
    <property type="entry name" value="AMIDASES"/>
    <property type="match status" value="1"/>
</dbReference>
<feature type="active site" description="Charge relay system" evidence="7">
    <location>
        <position position="156"/>
    </location>
</feature>
<dbReference type="GO" id="GO:0050567">
    <property type="term" value="F:glutaminyl-tRNA synthase (glutamine-hydrolyzing) activity"/>
    <property type="evidence" value="ECO:0007669"/>
    <property type="project" value="UniProtKB-UniRule"/>
</dbReference>
<protein>
    <recommendedName>
        <fullName evidence="7">Glutamyl-tRNA(Gln) amidotransferase subunit A</fullName>
        <shortName evidence="7">Glu-ADT subunit A</shortName>
        <ecNumber evidence="7">6.3.5.7</ecNumber>
    </recommendedName>
</protein>
<evidence type="ECO:0000256" key="7">
    <source>
        <dbReference type="HAMAP-Rule" id="MF_00120"/>
    </source>
</evidence>